<comment type="subcellular location">
    <subcellularLocation>
        <location evidence="1">Cell membrane</location>
        <topology evidence="1">Multi-pass membrane protein</topology>
    </subcellularLocation>
</comment>
<dbReference type="PANTHER" id="PTHR43298:SF2">
    <property type="entry name" value="FMN_FAD EXPORTER YEEO-RELATED"/>
    <property type="match status" value="1"/>
</dbReference>
<comment type="caution">
    <text evidence="11">The sequence shown here is derived from an EMBL/GenBank/DDBJ whole genome shotgun (WGS) entry which is preliminary data.</text>
</comment>
<keyword evidence="2" id="KW-0813">Transport</keyword>
<dbReference type="GO" id="GO:0006811">
    <property type="term" value="P:monoatomic ion transport"/>
    <property type="evidence" value="ECO:0007669"/>
    <property type="project" value="UniProtKB-KW"/>
</dbReference>
<dbReference type="EMBL" id="SOJN01000119">
    <property type="protein sequence ID" value="TET44597.1"/>
    <property type="molecule type" value="Genomic_DNA"/>
</dbReference>
<feature type="transmembrane region" description="Helical" evidence="10">
    <location>
        <begin position="282"/>
        <end position="305"/>
    </location>
</feature>
<dbReference type="GO" id="GO:0005886">
    <property type="term" value="C:plasma membrane"/>
    <property type="evidence" value="ECO:0007669"/>
    <property type="project" value="UniProtKB-SubCell"/>
</dbReference>
<dbReference type="InterPro" id="IPR002528">
    <property type="entry name" value="MATE_fam"/>
</dbReference>
<dbReference type="InterPro" id="IPR048279">
    <property type="entry name" value="MdtK-like"/>
</dbReference>
<dbReference type="GO" id="GO:0015297">
    <property type="term" value="F:antiporter activity"/>
    <property type="evidence" value="ECO:0007669"/>
    <property type="project" value="UniProtKB-KW"/>
</dbReference>
<evidence type="ECO:0000313" key="12">
    <source>
        <dbReference type="Proteomes" id="UP000315525"/>
    </source>
</evidence>
<feature type="transmembrane region" description="Helical" evidence="10">
    <location>
        <begin position="24"/>
        <end position="44"/>
    </location>
</feature>
<dbReference type="GO" id="GO:0042910">
    <property type="term" value="F:xenobiotic transmembrane transporter activity"/>
    <property type="evidence" value="ECO:0007669"/>
    <property type="project" value="InterPro"/>
</dbReference>
<name>A0A523UPW9_UNCT6</name>
<dbReference type="Pfam" id="PF01554">
    <property type="entry name" value="MatE"/>
    <property type="match status" value="2"/>
</dbReference>
<dbReference type="PIRSF" id="PIRSF006603">
    <property type="entry name" value="DinF"/>
    <property type="match status" value="1"/>
</dbReference>
<feature type="transmembrane region" description="Helical" evidence="10">
    <location>
        <begin position="249"/>
        <end position="276"/>
    </location>
</feature>
<organism evidence="11 12">
    <name type="scientific">candidate division TA06 bacterium</name>
    <dbReference type="NCBI Taxonomy" id="2250710"/>
    <lineage>
        <taxon>Bacteria</taxon>
        <taxon>Bacteria division TA06</taxon>
    </lineage>
</organism>
<evidence type="ECO:0000256" key="7">
    <source>
        <dbReference type="ARBA" id="ARBA00023065"/>
    </source>
</evidence>
<accession>A0A523UPW9</accession>
<evidence type="ECO:0000256" key="9">
    <source>
        <dbReference type="ARBA" id="ARBA00031636"/>
    </source>
</evidence>
<keyword evidence="5 10" id="KW-0812">Transmembrane</keyword>
<gene>
    <name evidence="11" type="ORF">E3J62_09790</name>
</gene>
<keyword evidence="3" id="KW-0050">Antiport</keyword>
<feature type="transmembrane region" description="Helical" evidence="10">
    <location>
        <begin position="143"/>
        <end position="164"/>
    </location>
</feature>
<keyword evidence="8 10" id="KW-0472">Membrane</keyword>
<proteinExistence type="predicted"/>
<feature type="transmembrane region" description="Helical" evidence="10">
    <location>
        <begin position="56"/>
        <end position="85"/>
    </location>
</feature>
<dbReference type="InterPro" id="IPR050222">
    <property type="entry name" value="MATE_MdtK"/>
</dbReference>
<dbReference type="PANTHER" id="PTHR43298">
    <property type="entry name" value="MULTIDRUG RESISTANCE PROTEIN NORM-RELATED"/>
    <property type="match status" value="1"/>
</dbReference>
<evidence type="ECO:0000313" key="11">
    <source>
        <dbReference type="EMBL" id="TET44597.1"/>
    </source>
</evidence>
<evidence type="ECO:0000256" key="8">
    <source>
        <dbReference type="ARBA" id="ARBA00023136"/>
    </source>
</evidence>
<evidence type="ECO:0000256" key="6">
    <source>
        <dbReference type="ARBA" id="ARBA00022989"/>
    </source>
</evidence>
<evidence type="ECO:0000256" key="2">
    <source>
        <dbReference type="ARBA" id="ARBA00022448"/>
    </source>
</evidence>
<feature type="transmembrane region" description="Helical" evidence="10">
    <location>
        <begin position="207"/>
        <end position="228"/>
    </location>
</feature>
<evidence type="ECO:0000256" key="5">
    <source>
        <dbReference type="ARBA" id="ARBA00022692"/>
    </source>
</evidence>
<feature type="transmembrane region" description="Helical" evidence="10">
    <location>
        <begin position="428"/>
        <end position="447"/>
    </location>
</feature>
<keyword evidence="7" id="KW-0406">Ion transport</keyword>
<keyword evidence="6 10" id="KW-1133">Transmembrane helix</keyword>
<feature type="transmembrane region" description="Helical" evidence="10">
    <location>
        <begin position="176"/>
        <end position="195"/>
    </location>
</feature>
<feature type="transmembrane region" description="Helical" evidence="10">
    <location>
        <begin position="326"/>
        <end position="349"/>
    </location>
</feature>
<evidence type="ECO:0000256" key="10">
    <source>
        <dbReference type="SAM" id="Phobius"/>
    </source>
</evidence>
<sequence>MHDMTPTLDTQQPDITKGSLVKHMFLLSWPVVLAMAMHTSYNLVDIFWVGRVGSSAIAAVSLAGVVFFIILAIGQTLGGGTVALIARAYGAKQYEKVEHILGQSVFLSAIMAVGVAFAGVTFSHPIMRILGAQKEVLDMGTQYLRIVSIGFGFQLLTFSINFAFRGAGDMKTPMMIMLVSTILNMVLDPFMILGIGPFPRMGVQGAAYATMIAKFVGLIFGFVILLGGKSGLKLRMKEAWPLDGRVAGSLLAIGVPLGISYGLMALSGLAVFRLVARFGAEALAALGIGIRVLQIASLPVVGIGIATTTLVGQNLGAKKKRRVEKIAFQSMGVCSAIMIVLGLAFFFNARTLVGIFTPHIDVIQTGMEYIKIASLYLFFIGLTVSMTGAFRGSGYTLPPMYAGLTKLAVLVGLGYYLSEVYGMGVTGIWWAMVISYGIESAILGAWFSRGTWKVKRIAILEEKEPAMA</sequence>
<dbReference type="AlphaFoldDB" id="A0A523UPW9"/>
<dbReference type="Proteomes" id="UP000315525">
    <property type="component" value="Unassembled WGS sequence"/>
</dbReference>
<keyword evidence="4" id="KW-1003">Cell membrane</keyword>
<dbReference type="NCBIfam" id="TIGR00797">
    <property type="entry name" value="matE"/>
    <property type="match status" value="1"/>
</dbReference>
<feature type="transmembrane region" description="Helical" evidence="10">
    <location>
        <begin position="369"/>
        <end position="390"/>
    </location>
</feature>
<feature type="transmembrane region" description="Helical" evidence="10">
    <location>
        <begin position="397"/>
        <end position="416"/>
    </location>
</feature>
<evidence type="ECO:0000256" key="4">
    <source>
        <dbReference type="ARBA" id="ARBA00022475"/>
    </source>
</evidence>
<evidence type="ECO:0000256" key="3">
    <source>
        <dbReference type="ARBA" id="ARBA00022449"/>
    </source>
</evidence>
<protein>
    <recommendedName>
        <fullName evidence="9">Multidrug-efflux transporter</fullName>
    </recommendedName>
</protein>
<reference evidence="11 12" key="1">
    <citation type="submission" date="2019-03" db="EMBL/GenBank/DDBJ databases">
        <title>Metabolic potential of uncultured bacteria and archaea associated with petroleum seepage in deep-sea sediments.</title>
        <authorList>
            <person name="Dong X."/>
            <person name="Hubert C."/>
        </authorList>
    </citation>
    <scope>NUCLEOTIDE SEQUENCE [LARGE SCALE GENOMIC DNA]</scope>
    <source>
        <strain evidence="11">E44_bin18</strain>
    </source>
</reference>
<evidence type="ECO:0000256" key="1">
    <source>
        <dbReference type="ARBA" id="ARBA00004651"/>
    </source>
</evidence>
<feature type="transmembrane region" description="Helical" evidence="10">
    <location>
        <begin position="105"/>
        <end position="123"/>
    </location>
</feature>